<feature type="domain" description="Poly(A) polymerase central" evidence="15">
    <location>
        <begin position="211"/>
        <end position="355"/>
    </location>
</feature>
<evidence type="ECO:0000256" key="12">
    <source>
        <dbReference type="PIRNR" id="PIRNR018425"/>
    </source>
</evidence>
<keyword evidence="8 12" id="KW-0547">Nucleotide-binding</keyword>
<evidence type="ECO:0000256" key="5">
    <source>
        <dbReference type="ARBA" id="ARBA00022664"/>
    </source>
</evidence>
<evidence type="ECO:0000256" key="7">
    <source>
        <dbReference type="ARBA" id="ARBA00022723"/>
    </source>
</evidence>
<evidence type="ECO:0000256" key="10">
    <source>
        <dbReference type="ARBA" id="ARBA00022842"/>
    </source>
</evidence>
<reference evidence="17 18" key="1">
    <citation type="journal article" date="2024" name="IMA Fungus">
        <title>IMA Genome - F19 : A genome assembly and annotation guide to empower mycologists, including annotated draft genome sequences of Ceratocystis pirilliformis, Diaporthe australafricana, Fusarium ophioides, Paecilomyces lecythidis, and Sporothrix stenoceras.</title>
        <authorList>
            <person name="Aylward J."/>
            <person name="Wilson A.M."/>
            <person name="Visagie C.M."/>
            <person name="Spraker J."/>
            <person name="Barnes I."/>
            <person name="Buitendag C."/>
            <person name="Ceriani C."/>
            <person name="Del Mar Angel L."/>
            <person name="du Plessis D."/>
            <person name="Fuchs T."/>
            <person name="Gasser K."/>
            <person name="Kramer D."/>
            <person name="Li W."/>
            <person name="Munsamy K."/>
            <person name="Piso A."/>
            <person name="Price J.L."/>
            <person name="Sonnekus B."/>
            <person name="Thomas C."/>
            <person name="van der Nest A."/>
            <person name="van Dijk A."/>
            <person name="van Heerden A."/>
            <person name="van Vuuren N."/>
            <person name="Yilmaz N."/>
            <person name="Duong T.A."/>
            <person name="van der Merwe N.A."/>
            <person name="Wingfield M.J."/>
            <person name="Wingfield B.D."/>
        </authorList>
    </citation>
    <scope>NUCLEOTIDE SEQUENCE [LARGE SCALE GENOMIC DNA]</scope>
    <source>
        <strain evidence="17 18">CMW 18167</strain>
    </source>
</reference>
<dbReference type="InterPro" id="IPR011068">
    <property type="entry name" value="NuclTrfase_I-like_C"/>
</dbReference>
<dbReference type="Proteomes" id="UP001583193">
    <property type="component" value="Unassembled WGS sequence"/>
</dbReference>
<gene>
    <name evidence="17" type="primary">PAP1</name>
    <name evidence="17" type="ORF">Plec18167_005138</name>
</gene>
<keyword evidence="5 12" id="KW-0507">mRNA processing</keyword>
<dbReference type="CDD" id="cd05402">
    <property type="entry name" value="NT_PAP_TUTase"/>
    <property type="match status" value="1"/>
</dbReference>
<keyword evidence="10" id="KW-0460">Magnesium</keyword>
<dbReference type="InterPro" id="IPR043519">
    <property type="entry name" value="NT_sf"/>
</dbReference>
<keyword evidence="6 12" id="KW-0808">Transferase</keyword>
<evidence type="ECO:0000313" key="17">
    <source>
        <dbReference type="EMBL" id="KAL1876730.1"/>
    </source>
</evidence>
<dbReference type="InterPro" id="IPR007012">
    <property type="entry name" value="PolA_pol_cen_dom"/>
</dbReference>
<dbReference type="InterPro" id="IPR007010">
    <property type="entry name" value="PolA_pol_RNA-bd_dom"/>
</dbReference>
<keyword evidence="17" id="KW-0548">Nucleotidyltransferase</keyword>
<feature type="compositionally biased region" description="Polar residues" evidence="13">
    <location>
        <begin position="443"/>
        <end position="463"/>
    </location>
</feature>
<dbReference type="Pfam" id="PF04926">
    <property type="entry name" value="PAP_RNA-bind"/>
    <property type="match status" value="1"/>
</dbReference>
<protein>
    <recommendedName>
        <fullName evidence="12">Poly(A) polymerase</fullName>
        <ecNumber evidence="12">2.7.7.19</ecNumber>
    </recommendedName>
</protein>
<dbReference type="SUPFAM" id="SSF55003">
    <property type="entry name" value="PAP/Archaeal CCA-adding enzyme, C-terminal domain"/>
    <property type="match status" value="1"/>
</dbReference>
<dbReference type="SUPFAM" id="SSF81301">
    <property type="entry name" value="Nucleotidyltransferase"/>
    <property type="match status" value="1"/>
</dbReference>
<evidence type="ECO:0000256" key="4">
    <source>
        <dbReference type="ARBA" id="ARBA00010912"/>
    </source>
</evidence>
<dbReference type="Gene3D" id="1.10.1410.10">
    <property type="match status" value="1"/>
</dbReference>
<dbReference type="Gene3D" id="3.30.460.10">
    <property type="entry name" value="Beta Polymerase, domain 2"/>
    <property type="match status" value="1"/>
</dbReference>
<dbReference type="PANTHER" id="PTHR10682">
    <property type="entry name" value="POLY A POLYMERASE"/>
    <property type="match status" value="1"/>
</dbReference>
<dbReference type="Pfam" id="PF04928">
    <property type="entry name" value="PAP_central"/>
    <property type="match status" value="1"/>
</dbReference>
<evidence type="ECO:0000256" key="3">
    <source>
        <dbReference type="ARBA" id="ARBA00004123"/>
    </source>
</evidence>
<comment type="caution">
    <text evidence="17">The sequence shown here is derived from an EMBL/GenBank/DDBJ whole genome shotgun (WGS) entry which is preliminary data.</text>
</comment>
<evidence type="ECO:0000313" key="18">
    <source>
        <dbReference type="Proteomes" id="UP001583193"/>
    </source>
</evidence>
<keyword evidence="9 12" id="KW-0067">ATP-binding</keyword>
<proteinExistence type="inferred from homology"/>
<name>A0ABR3XL70_9EURO</name>
<evidence type="ECO:0000256" key="9">
    <source>
        <dbReference type="ARBA" id="ARBA00022840"/>
    </source>
</evidence>
<dbReference type="EMBL" id="JAVDPF010000015">
    <property type="protein sequence ID" value="KAL1876730.1"/>
    <property type="molecule type" value="Genomic_DNA"/>
</dbReference>
<keyword evidence="18" id="KW-1185">Reference proteome</keyword>
<feature type="domain" description="Poly(A) polymerase nucleotidyltransferase" evidence="16">
    <location>
        <begin position="10"/>
        <end position="206"/>
    </location>
</feature>
<evidence type="ECO:0000256" key="2">
    <source>
        <dbReference type="ARBA" id="ARBA00001946"/>
    </source>
</evidence>
<keyword evidence="11 12" id="KW-0539">Nucleus</keyword>
<evidence type="ECO:0000259" key="14">
    <source>
        <dbReference type="Pfam" id="PF04926"/>
    </source>
</evidence>
<keyword evidence="7" id="KW-0479">Metal-binding</keyword>
<dbReference type="InterPro" id="IPR048840">
    <property type="entry name" value="PolA_pol_NTPase"/>
</dbReference>
<dbReference type="InterPro" id="IPR014492">
    <property type="entry name" value="PolyA_polymerase"/>
</dbReference>
<dbReference type="SUPFAM" id="SSF81631">
    <property type="entry name" value="PAP/OAS1 substrate-binding domain"/>
    <property type="match status" value="1"/>
</dbReference>
<evidence type="ECO:0000256" key="8">
    <source>
        <dbReference type="ARBA" id="ARBA00022741"/>
    </source>
</evidence>
<dbReference type="Pfam" id="PF20750">
    <property type="entry name" value="PAP_NTPase"/>
    <property type="match status" value="1"/>
</dbReference>
<evidence type="ECO:0000256" key="13">
    <source>
        <dbReference type="SAM" id="MobiDB-lite"/>
    </source>
</evidence>
<evidence type="ECO:0000259" key="16">
    <source>
        <dbReference type="Pfam" id="PF20750"/>
    </source>
</evidence>
<dbReference type="PANTHER" id="PTHR10682:SF10">
    <property type="entry name" value="POLYNUCLEOTIDE ADENYLYLTRANSFERASE"/>
    <property type="match status" value="1"/>
</dbReference>
<organism evidence="17 18">
    <name type="scientific">Paecilomyces lecythidis</name>
    <dbReference type="NCBI Taxonomy" id="3004212"/>
    <lineage>
        <taxon>Eukaryota</taxon>
        <taxon>Fungi</taxon>
        <taxon>Dikarya</taxon>
        <taxon>Ascomycota</taxon>
        <taxon>Pezizomycotina</taxon>
        <taxon>Eurotiomycetes</taxon>
        <taxon>Eurotiomycetidae</taxon>
        <taxon>Eurotiales</taxon>
        <taxon>Thermoascaceae</taxon>
        <taxon>Paecilomyces</taxon>
    </lineage>
</organism>
<comment type="similarity">
    <text evidence="4 12">Belongs to the poly(A) polymerase family.</text>
</comment>
<comment type="subcellular location">
    <subcellularLocation>
        <location evidence="3 12">Nucleus</location>
    </subcellularLocation>
</comment>
<comment type="function">
    <text evidence="12">Polymerase that creates the 3'-poly(A) tail of mRNA's.</text>
</comment>
<comment type="cofactor">
    <cofactor evidence="2">
        <name>Mg(2+)</name>
        <dbReference type="ChEBI" id="CHEBI:18420"/>
    </cofactor>
</comment>
<accession>A0ABR3XL70</accession>
<dbReference type="PIRSF" id="PIRSF018425">
    <property type="entry name" value="PolyA_polymerase"/>
    <property type="match status" value="1"/>
</dbReference>
<feature type="domain" description="Poly(A) polymerase RNA-binding" evidence="14">
    <location>
        <begin position="358"/>
        <end position="551"/>
    </location>
</feature>
<evidence type="ECO:0000256" key="1">
    <source>
        <dbReference type="ARBA" id="ARBA00001936"/>
    </source>
</evidence>
<dbReference type="GO" id="GO:1990817">
    <property type="term" value="F:poly(A) RNA polymerase activity"/>
    <property type="evidence" value="ECO:0007669"/>
    <property type="project" value="UniProtKB-EC"/>
</dbReference>
<feature type="region of interest" description="Disordered" evidence="13">
    <location>
        <begin position="425"/>
        <end position="476"/>
    </location>
</feature>
<comment type="catalytic activity">
    <reaction evidence="12">
        <text>RNA(n) + ATP = RNA(n)-3'-adenine ribonucleotide + diphosphate</text>
        <dbReference type="Rhea" id="RHEA:11332"/>
        <dbReference type="Rhea" id="RHEA-COMP:14527"/>
        <dbReference type="Rhea" id="RHEA-COMP:17347"/>
        <dbReference type="ChEBI" id="CHEBI:30616"/>
        <dbReference type="ChEBI" id="CHEBI:33019"/>
        <dbReference type="ChEBI" id="CHEBI:140395"/>
        <dbReference type="ChEBI" id="CHEBI:173115"/>
        <dbReference type="EC" id="2.7.7.19"/>
    </reaction>
</comment>
<comment type="cofactor">
    <cofactor evidence="1">
        <name>Mn(2+)</name>
        <dbReference type="ChEBI" id="CHEBI:29035"/>
    </cofactor>
</comment>
<evidence type="ECO:0000256" key="11">
    <source>
        <dbReference type="ARBA" id="ARBA00023242"/>
    </source>
</evidence>
<sequence>MATPPIRQWGVTPPISTVLPTPDELAANDDLIEELKAQNNFESPAETERRKQVLQLIQRVTLEFVRIVSRKKGLSPAATEAAGGKIFTYGSYRLGVYGPGSDIDTLVVGPKHVTIDDFFADFPPTLERMSPPGAIEKMTPVPDAFVPIIKIELSGISIDLIFARLIVPSVPLNLDLKNKDYLRGLDEKEVRSLNGTRVTDEILELVPQQKTFRLALRAIKLWAQRRAIYSNIVGFPGGVAWAMLVARVCQLYPQATGSVIVGKFFRIMNQWAWPQPVLLKPIEDGPLQMKVWNPKIYHGDRFHLMPIITPAYPSMCATHNVSLSTKAVILRELQRGGDIVDKIFMKQLTWNDLFRRHSFFTGDYKYYLSITSSSKTKEAQSVWSGLVESKLRHLVGALDRKQTIAVAHPFPKGFERVHIVKNDQEAEAVKNGSTQYQDKKTGTETTDQTNDPAHNAAAQTGAENSEVPGTEKTGEGDSRIIYTTTYYIGLELKLEPGASRSLDISTDAQIFKTTCTSWQGYQPGINDLSITHVRNFDLPDDVFEPGEARPTRPKKKIIKKAEPTAQKRTIDALDVSARKDKITAQLPSLWLALETVAPIVLLSEVLLIQPTSLLGAFPKYRKAYDAIEHSTAYGHARLNMCPFVTNRHIPSGLAPSISALDEVLPASYPLQGSQRQHVVQFPTVHL</sequence>
<dbReference type="EC" id="2.7.7.19" evidence="12"/>
<evidence type="ECO:0000259" key="15">
    <source>
        <dbReference type="Pfam" id="PF04928"/>
    </source>
</evidence>
<dbReference type="Gene3D" id="3.30.70.590">
    <property type="entry name" value="Poly(A) polymerase predicted RNA binding domain"/>
    <property type="match status" value="1"/>
</dbReference>
<evidence type="ECO:0000256" key="6">
    <source>
        <dbReference type="ARBA" id="ARBA00022679"/>
    </source>
</evidence>